<protein>
    <submittedName>
        <fullName evidence="7">LPS export ABC transporter permease LptF</fullName>
    </submittedName>
</protein>
<feature type="transmembrane region" description="Helical" evidence="6">
    <location>
        <begin position="305"/>
        <end position="325"/>
    </location>
</feature>
<dbReference type="PANTHER" id="PTHR33529:SF6">
    <property type="entry name" value="YJGP_YJGQ FAMILY PERMEASE"/>
    <property type="match status" value="1"/>
</dbReference>
<evidence type="ECO:0000256" key="2">
    <source>
        <dbReference type="ARBA" id="ARBA00022475"/>
    </source>
</evidence>
<evidence type="ECO:0000256" key="4">
    <source>
        <dbReference type="ARBA" id="ARBA00022989"/>
    </source>
</evidence>
<dbReference type="EMBL" id="JAFLNC010000004">
    <property type="protein sequence ID" value="MBO0334524.1"/>
    <property type="molecule type" value="Genomic_DNA"/>
</dbReference>
<keyword evidence="8" id="KW-1185">Reference proteome</keyword>
<evidence type="ECO:0000256" key="6">
    <source>
        <dbReference type="SAM" id="Phobius"/>
    </source>
</evidence>
<gene>
    <name evidence="7" type="primary">lptF</name>
    <name evidence="7" type="ORF">J0X12_12925</name>
</gene>
<keyword evidence="4 6" id="KW-1133">Transmembrane helix</keyword>
<evidence type="ECO:0000256" key="1">
    <source>
        <dbReference type="ARBA" id="ARBA00004651"/>
    </source>
</evidence>
<keyword evidence="2" id="KW-1003">Cell membrane</keyword>
<feature type="transmembrane region" description="Helical" evidence="6">
    <location>
        <begin position="331"/>
        <end position="352"/>
    </location>
</feature>
<feature type="transmembrane region" description="Helical" evidence="6">
    <location>
        <begin position="274"/>
        <end position="293"/>
    </location>
</feature>
<dbReference type="Proteomes" id="UP000664761">
    <property type="component" value="Unassembled WGS sequence"/>
</dbReference>
<organism evidence="7 8">
    <name type="scientific">Sneathiella sedimenti</name>
    <dbReference type="NCBI Taxonomy" id="2816034"/>
    <lineage>
        <taxon>Bacteria</taxon>
        <taxon>Pseudomonadati</taxon>
        <taxon>Pseudomonadota</taxon>
        <taxon>Alphaproteobacteria</taxon>
        <taxon>Sneathiellales</taxon>
        <taxon>Sneathiellaceae</taxon>
        <taxon>Sneathiella</taxon>
    </lineage>
</organism>
<dbReference type="NCBIfam" id="TIGR04407">
    <property type="entry name" value="LptF_YjgP"/>
    <property type="match status" value="1"/>
</dbReference>
<dbReference type="Pfam" id="PF03739">
    <property type="entry name" value="LptF_LptG"/>
    <property type="match status" value="1"/>
</dbReference>
<name>A0ABS3F825_9PROT</name>
<proteinExistence type="predicted"/>
<dbReference type="RefSeq" id="WP_207046426.1">
    <property type="nucleotide sequence ID" value="NZ_JAFLNC010000004.1"/>
</dbReference>
<accession>A0ABS3F825</accession>
<evidence type="ECO:0000313" key="8">
    <source>
        <dbReference type="Proteomes" id="UP000664761"/>
    </source>
</evidence>
<feature type="transmembrane region" description="Helical" evidence="6">
    <location>
        <begin position="98"/>
        <end position="120"/>
    </location>
</feature>
<dbReference type="InterPro" id="IPR030922">
    <property type="entry name" value="LptF"/>
</dbReference>
<dbReference type="InterPro" id="IPR005495">
    <property type="entry name" value="LptG/LptF_permease"/>
</dbReference>
<reference evidence="7 8" key="1">
    <citation type="submission" date="2021-03" db="EMBL/GenBank/DDBJ databases">
        <title>Sneathiella sp. CAU 1612 isolated from Kang Won-do.</title>
        <authorList>
            <person name="Kim W."/>
        </authorList>
    </citation>
    <scope>NUCLEOTIDE SEQUENCE [LARGE SCALE GENOMIC DNA]</scope>
    <source>
        <strain evidence="7 8">CAU 1612</strain>
    </source>
</reference>
<dbReference type="PANTHER" id="PTHR33529">
    <property type="entry name" value="SLR0882 PROTEIN-RELATED"/>
    <property type="match status" value="1"/>
</dbReference>
<evidence type="ECO:0000313" key="7">
    <source>
        <dbReference type="EMBL" id="MBO0334524.1"/>
    </source>
</evidence>
<sequence>MNRYIMKQLAVPMLFITFSLTGVIWLSQSLKFVEKLINGLPVSTFLYLSLLLLPDILRYTLLLGLFFGTLFAFNKLYSDSELIVMWAAGLSKSALAKPAIYVALIVTLVMYILGFFLVPYGNRTVTELRVAWQDSLAAVVLREGVFNSLTDGVTVYIREKTPAGEMLGILVHDERVPETPVTYMAERGAFVKTDEGPRFIMNAGNLQEVSKDDAKLSLLYFDQYTLDVSQFEKKSGARWLSPEHRYIWELLNPEDSDRVRREAHKLNAELQQRIVLPLYAVALVFIALAGVMGGEFSRRGRSRRMIVAAAAGVLLLIAAMALFRASVQPVLVTLALYLLPVLASMAAAYLASGGRIPFLDNKKIPDGVIGGETG</sequence>
<evidence type="ECO:0000256" key="3">
    <source>
        <dbReference type="ARBA" id="ARBA00022692"/>
    </source>
</evidence>
<keyword evidence="5 6" id="KW-0472">Membrane</keyword>
<comment type="subcellular location">
    <subcellularLocation>
        <location evidence="1">Cell membrane</location>
        <topology evidence="1">Multi-pass membrane protein</topology>
    </subcellularLocation>
</comment>
<feature type="transmembrane region" description="Helical" evidence="6">
    <location>
        <begin position="56"/>
        <end position="77"/>
    </location>
</feature>
<comment type="caution">
    <text evidence="7">The sequence shown here is derived from an EMBL/GenBank/DDBJ whole genome shotgun (WGS) entry which is preliminary data.</text>
</comment>
<evidence type="ECO:0000256" key="5">
    <source>
        <dbReference type="ARBA" id="ARBA00023136"/>
    </source>
</evidence>
<keyword evidence="3 6" id="KW-0812">Transmembrane</keyword>